<dbReference type="AlphaFoldDB" id="A0A3P8C620"/>
<dbReference type="Pfam" id="PF03372">
    <property type="entry name" value="Exo_endo_phos"/>
    <property type="match status" value="1"/>
</dbReference>
<dbReference type="InterPro" id="IPR005135">
    <property type="entry name" value="Endo/exonuclease/phosphatase"/>
</dbReference>
<sequence>MPSERFRGKSNEYFRCASSGVQTCGVVQDGQAESRSSMVGKSGAALDFPLENGAIAKASRGKKQGQGGTLMGDLPWRAQARFRNLSWAFGKRVSEHGSPPSLSCYLFNARSLVNKLHHIQHFISITKPDIIFITETWLNPKVLDSEILFGCPYEIYRGDRRGARGGGVCCIVKSCLLVHTLKLNFSLKSDVLCMDVFSANTSYHLRFAVVYRPPKSLNFDDENLVALLTTLAAARRDTIVLVLGDFNLHIDWSDCASLHASSSNILKFFDDAGFTQLVNIPTFSNHILDLVFTTSPTVNGITTLSPLTTSDHKMLHFFVSFCCIPENHLVPWPNFSRVDYRSLNECLFKVDWLAVFDGYSSTFELYQRFCRVMYQHLSLFKKRLFETELSKATALGDFFASVFSKEESCSPNITLPPPSRHRMSNVYFHPAEVEKILKHLKPSITEPYDGIPSIVYKKCSASLCKPLAHIFNVSLMLCEVPEIWKDSIVTAIPKTSGASCVSDYRPISLTPPPIKVMEKIINEKLLSFINRLRLIPTEQHGFLYALNQGNSIDVVYIDLSKAFDKVSHYKLLQKLHFLGIDGNLLNWFASYLDERHMTVKVGRWFSERYHCTSGVPQGAVLSPLLFLIYTMELPSLLKVSPNSLKLLSAWATEMSLTVNLGKSFVLHYGDLPATQYEINGGFKLDYVRIRNRIERNRSFSISYCCGLQGGFIIYLAKC</sequence>
<dbReference type="InterPro" id="IPR036691">
    <property type="entry name" value="Endo/exonu/phosph_ase_sf"/>
</dbReference>
<dbReference type="SUPFAM" id="SSF56672">
    <property type="entry name" value="DNA/RNA polymerases"/>
    <property type="match status" value="1"/>
</dbReference>
<evidence type="ECO:0000313" key="2">
    <source>
        <dbReference type="EMBL" id="VDO79492.1"/>
    </source>
</evidence>
<accession>A0A3P8C620</accession>
<dbReference type="Gene3D" id="3.60.10.10">
    <property type="entry name" value="Endonuclease/exonuclease/phosphatase"/>
    <property type="match status" value="1"/>
</dbReference>
<reference evidence="2" key="1">
    <citation type="submission" date="2018-11" db="EMBL/GenBank/DDBJ databases">
        <authorList>
            <consortium name="Pathogen Informatics"/>
        </authorList>
    </citation>
    <scope>NUCLEOTIDE SEQUENCE [LARGE SCALE GENOMIC DNA]</scope>
</reference>
<organism evidence="2">
    <name type="scientific">Heligmosomoides polygyrus</name>
    <name type="common">Parasitic roundworm</name>
    <dbReference type="NCBI Taxonomy" id="6339"/>
    <lineage>
        <taxon>Eukaryota</taxon>
        <taxon>Metazoa</taxon>
        <taxon>Ecdysozoa</taxon>
        <taxon>Nematoda</taxon>
        <taxon>Chromadorea</taxon>
        <taxon>Rhabditida</taxon>
        <taxon>Rhabditina</taxon>
        <taxon>Rhabditomorpha</taxon>
        <taxon>Strongyloidea</taxon>
        <taxon>Heligmosomidae</taxon>
        <taxon>Heligmosomoides</taxon>
    </lineage>
</organism>
<name>A0A3P8C620_HELPZ</name>
<dbReference type="GO" id="GO:0031012">
    <property type="term" value="C:extracellular matrix"/>
    <property type="evidence" value="ECO:0007669"/>
    <property type="project" value="TreeGrafter"/>
</dbReference>
<dbReference type="PROSITE" id="PS50878">
    <property type="entry name" value="RT_POL"/>
    <property type="match status" value="1"/>
</dbReference>
<dbReference type="GO" id="GO:0007508">
    <property type="term" value="P:larval heart development"/>
    <property type="evidence" value="ECO:0007669"/>
    <property type="project" value="TreeGrafter"/>
</dbReference>
<dbReference type="GO" id="GO:0003824">
    <property type="term" value="F:catalytic activity"/>
    <property type="evidence" value="ECO:0007669"/>
    <property type="project" value="InterPro"/>
</dbReference>
<dbReference type="GO" id="GO:0061343">
    <property type="term" value="P:cell adhesion involved in heart morphogenesis"/>
    <property type="evidence" value="ECO:0007669"/>
    <property type="project" value="TreeGrafter"/>
</dbReference>
<feature type="domain" description="Reverse transcriptase" evidence="1">
    <location>
        <begin position="473"/>
        <end position="703"/>
    </location>
</feature>
<dbReference type="PANTHER" id="PTHR33395:SF22">
    <property type="entry name" value="REVERSE TRANSCRIPTASE DOMAIN-CONTAINING PROTEIN"/>
    <property type="match status" value="1"/>
</dbReference>
<dbReference type="InterPro" id="IPR043502">
    <property type="entry name" value="DNA/RNA_pol_sf"/>
</dbReference>
<dbReference type="OrthoDB" id="5875724at2759"/>
<dbReference type="Pfam" id="PF00078">
    <property type="entry name" value="RVT_1"/>
    <property type="match status" value="1"/>
</dbReference>
<protein>
    <recommendedName>
        <fullName evidence="1">Reverse transcriptase domain-containing protein</fullName>
    </recommendedName>
</protein>
<dbReference type="InterPro" id="IPR000477">
    <property type="entry name" value="RT_dom"/>
</dbReference>
<dbReference type="PANTHER" id="PTHR33395">
    <property type="entry name" value="TRANSCRIPTASE, PUTATIVE-RELATED-RELATED"/>
    <property type="match status" value="1"/>
</dbReference>
<evidence type="ECO:0000259" key="1">
    <source>
        <dbReference type="PROSITE" id="PS50878"/>
    </source>
</evidence>
<dbReference type="EMBL" id="UZAH01026362">
    <property type="protein sequence ID" value="VDO79492.1"/>
    <property type="molecule type" value="Genomic_DNA"/>
</dbReference>
<proteinExistence type="predicted"/>
<gene>
    <name evidence="2" type="ORF">HPBE_LOCUS9163</name>
</gene>
<dbReference type="CDD" id="cd01650">
    <property type="entry name" value="RT_nLTR_like"/>
    <property type="match status" value="1"/>
</dbReference>
<dbReference type="SUPFAM" id="SSF56219">
    <property type="entry name" value="DNase I-like"/>
    <property type="match status" value="1"/>
</dbReference>